<evidence type="ECO:0000313" key="2">
    <source>
        <dbReference type="Proteomes" id="UP000008456"/>
    </source>
</evidence>
<sequence>MSTNAIYPSYTRQTGNDSKINQSVLKTARCLKRSRQTIHKVYLYFKMGYTTFDYFNQYRKKANVIDIPSFYQRNKKPTFGQKLFKDEGQIWLSVVQHSLLIVLFVHFIECFRLAYFICPTRKFLSSHPLLNRKGGHKYYGSKQTFYITKTTFFKKNIH</sequence>
<dbReference type="KEGG" id="mps:MPTP_0222"/>
<reference key="2">
    <citation type="submission" date="2011-04" db="EMBL/GenBank/DDBJ databases">
        <title>Whole genome sequence of Melissococcus plutonius ATCC 35311.</title>
        <authorList>
            <person name="Okumura K."/>
            <person name="Arai R."/>
            <person name="Osaki M."/>
            <person name="Okura M."/>
            <person name="Kirikae T."/>
            <person name="Takamatsu D."/>
            <person name="Akiyama T."/>
        </authorList>
    </citation>
    <scope>NUCLEOTIDE SEQUENCE</scope>
    <source>
        <strain>ATCC 35311</strain>
    </source>
</reference>
<dbReference type="HOGENOM" id="CLU_1667313_0_0_9"/>
<name>F3Y892_MELPT</name>
<keyword evidence="2" id="KW-1185">Reference proteome</keyword>
<dbReference type="EMBL" id="AP012200">
    <property type="protein sequence ID" value="BAK20720.1"/>
    <property type="molecule type" value="Genomic_DNA"/>
</dbReference>
<proteinExistence type="predicted"/>
<evidence type="ECO:0000313" key="1">
    <source>
        <dbReference type="EMBL" id="BAK20720.1"/>
    </source>
</evidence>
<protein>
    <submittedName>
        <fullName evidence="1">Uncharacterized protein</fullName>
    </submittedName>
</protein>
<dbReference type="Proteomes" id="UP000008456">
    <property type="component" value="Chromosome"/>
</dbReference>
<gene>
    <name evidence="1" type="ordered locus">MPTP_0222</name>
</gene>
<organism evidence="1 2">
    <name type="scientific">Melissococcus plutonius (strain ATCC 35311 / DSM 29964 / CIP 104052 / LMG 20360 / NCIMB 702443)</name>
    <dbReference type="NCBI Taxonomy" id="940190"/>
    <lineage>
        <taxon>Bacteria</taxon>
        <taxon>Bacillati</taxon>
        <taxon>Bacillota</taxon>
        <taxon>Bacilli</taxon>
        <taxon>Lactobacillales</taxon>
        <taxon>Enterococcaceae</taxon>
        <taxon>Melissococcus</taxon>
    </lineage>
</organism>
<dbReference type="AlphaFoldDB" id="F3Y892"/>
<accession>F3Y892</accession>
<reference evidence="1 2" key="1">
    <citation type="journal article" date="2011" name="J. Bacteriol.">
        <title>Complete genome sequence of Melissococcus plutonius ATCC 35311.</title>
        <authorList>
            <person name="Okumura K."/>
            <person name="Arai R."/>
            <person name="Okura M."/>
            <person name="Kirikae T."/>
            <person name="Takamatsu D."/>
            <person name="Osaki M."/>
            <person name="Miyoshi-Akiyama T."/>
        </authorList>
    </citation>
    <scope>NUCLEOTIDE SEQUENCE [LARGE SCALE GENOMIC DNA]</scope>
    <source>
        <strain evidence="2">ATCC 35311 / CIP 104052 / LMG 20360 / NCIMB 702443</strain>
    </source>
</reference>